<feature type="transmembrane region" description="Helical" evidence="1">
    <location>
        <begin position="86"/>
        <end position="106"/>
    </location>
</feature>
<accession>A0A5J4STX3</accession>
<dbReference type="AlphaFoldDB" id="A0A5J4STX3"/>
<reference evidence="2" key="1">
    <citation type="submission" date="2019-03" db="EMBL/GenBank/DDBJ databases">
        <title>Single cell metagenomics reveals metabolic interactions within the superorganism composed of flagellate Streblomastix strix and complex community of Bacteroidetes bacteria on its surface.</title>
        <authorList>
            <person name="Treitli S.C."/>
            <person name="Kolisko M."/>
            <person name="Husnik F."/>
            <person name="Keeling P."/>
            <person name="Hampl V."/>
        </authorList>
    </citation>
    <scope>NUCLEOTIDE SEQUENCE</scope>
    <source>
        <strain evidence="2">STM</strain>
    </source>
</reference>
<feature type="transmembrane region" description="Helical" evidence="1">
    <location>
        <begin position="118"/>
        <end position="140"/>
    </location>
</feature>
<keyword evidence="1" id="KW-0812">Transmembrane</keyword>
<dbReference type="EMBL" id="SNRY01000064">
    <property type="protein sequence ID" value="KAA6348605.1"/>
    <property type="molecule type" value="Genomic_DNA"/>
</dbReference>
<name>A0A5J4STX3_9ZZZZ</name>
<comment type="caution">
    <text evidence="2">The sequence shown here is derived from an EMBL/GenBank/DDBJ whole genome shotgun (WGS) entry which is preliminary data.</text>
</comment>
<evidence type="ECO:0000313" key="2">
    <source>
        <dbReference type="EMBL" id="KAA6348605.1"/>
    </source>
</evidence>
<proteinExistence type="predicted"/>
<gene>
    <name evidence="2" type="ORF">EZS27_003934</name>
</gene>
<keyword evidence="1" id="KW-0472">Membrane</keyword>
<feature type="transmembrane region" description="Helical" evidence="1">
    <location>
        <begin position="61"/>
        <end position="80"/>
    </location>
</feature>
<organism evidence="2">
    <name type="scientific">termite gut metagenome</name>
    <dbReference type="NCBI Taxonomy" id="433724"/>
    <lineage>
        <taxon>unclassified sequences</taxon>
        <taxon>metagenomes</taxon>
        <taxon>organismal metagenomes</taxon>
    </lineage>
</organism>
<feature type="transmembrane region" description="Helical" evidence="1">
    <location>
        <begin position="20"/>
        <end position="49"/>
    </location>
</feature>
<protein>
    <submittedName>
        <fullName evidence="2">Uncharacterized protein</fullName>
    </submittedName>
</protein>
<keyword evidence="1" id="KW-1133">Transmembrane helix</keyword>
<sequence length="351" mass="40389">MKYKSVLSSVYNMALGFLPAVITGLLCLFAAWETAVFVGIGFGILYLFWWQGWSGLKFPNLMLCISTGVLIVYALAMWVIDFVLEEFFLLALEICIIISVLVFCLFRDKLHLSFHVAAHVLLIFGGIHLVAIAITFLFVHSPGDAITYWLFQVSPSLVFGLSILFNQVGIGYFNRIMAKEKYMPVVDKKGKFIGKTFKEDMLVNAANIYPFVRIVIFIKGMLFLASCQDFTATGRQKIDTPLQSYVLLDETLEEVISRMVGQLFPGMQELTPVFSIRYFFDKILPNRFVYLYLLEIEDETILKNKQVTNGKLWLFRQIYDNMEKGVLGDCLEYECEHLNRIICIREKYKEF</sequence>
<evidence type="ECO:0000256" key="1">
    <source>
        <dbReference type="SAM" id="Phobius"/>
    </source>
</evidence>
<feature type="transmembrane region" description="Helical" evidence="1">
    <location>
        <begin position="146"/>
        <end position="173"/>
    </location>
</feature>